<feature type="coiled-coil region" evidence="1">
    <location>
        <begin position="65"/>
        <end position="99"/>
    </location>
</feature>
<keyword evidence="1" id="KW-0175">Coiled coil</keyword>
<dbReference type="AlphaFoldDB" id="A0A9R1XVQ0"/>
<feature type="region of interest" description="Disordered" evidence="2">
    <location>
        <begin position="1"/>
        <end position="30"/>
    </location>
</feature>
<organism evidence="3 4">
    <name type="scientific">Lactuca sativa</name>
    <name type="common">Garden lettuce</name>
    <dbReference type="NCBI Taxonomy" id="4236"/>
    <lineage>
        <taxon>Eukaryota</taxon>
        <taxon>Viridiplantae</taxon>
        <taxon>Streptophyta</taxon>
        <taxon>Embryophyta</taxon>
        <taxon>Tracheophyta</taxon>
        <taxon>Spermatophyta</taxon>
        <taxon>Magnoliopsida</taxon>
        <taxon>eudicotyledons</taxon>
        <taxon>Gunneridae</taxon>
        <taxon>Pentapetalae</taxon>
        <taxon>asterids</taxon>
        <taxon>campanulids</taxon>
        <taxon>Asterales</taxon>
        <taxon>Asteraceae</taxon>
        <taxon>Cichorioideae</taxon>
        <taxon>Cichorieae</taxon>
        <taxon>Lactucinae</taxon>
        <taxon>Lactuca</taxon>
    </lineage>
</organism>
<dbReference type="PANTHER" id="PTHR33701:SF2">
    <property type="entry name" value="TRANSMEMBRANE PROTEIN"/>
    <property type="match status" value="1"/>
</dbReference>
<feature type="compositionally biased region" description="Polar residues" evidence="2">
    <location>
        <begin position="125"/>
        <end position="137"/>
    </location>
</feature>
<name>A0A9R1XVQ0_LACSA</name>
<sequence>MEVKGKGPKLKQDLHNKSNKSQVNDKMMEGDEGLRTVECLRGRLLAERAASKVANDESEQIGKKVIELEKQLQMEIKSRNKAEKRLKFLMKKLNSLNISYVSADESSSFSEKSEISSVSSSSRSQDQMELQKTQFSNMPECVKDTGERRNCPSYEDNQGSLDEAISGDSNTNVIQSSQKDGDKDALNKDENNGSKSSVTKNIDYEEHDQDTYYNVDNSMALVIVEEKALMTTKREEDCDDSFNNSMALVVVDSVIKEEKQEMPISTSNVKDVLDALRYARESLQASMEMRRHMRSSIAQANRLNGISLGV</sequence>
<dbReference type="PANTHER" id="PTHR33701">
    <property type="entry name" value="TRANSMEMBRANE PROTEIN"/>
    <property type="match status" value="1"/>
</dbReference>
<evidence type="ECO:0000256" key="1">
    <source>
        <dbReference type="SAM" id="Coils"/>
    </source>
</evidence>
<comment type="caution">
    <text evidence="3">The sequence shown here is derived from an EMBL/GenBank/DDBJ whole genome shotgun (WGS) entry which is preliminary data.</text>
</comment>
<accession>A0A9R1XVQ0</accession>
<proteinExistence type="predicted"/>
<keyword evidence="4" id="KW-1185">Reference proteome</keyword>
<evidence type="ECO:0000313" key="4">
    <source>
        <dbReference type="Proteomes" id="UP000235145"/>
    </source>
</evidence>
<dbReference type="EMBL" id="NBSK02000002">
    <property type="protein sequence ID" value="KAJ0221042.1"/>
    <property type="molecule type" value="Genomic_DNA"/>
</dbReference>
<feature type="compositionally biased region" description="Basic and acidic residues" evidence="2">
    <location>
        <begin position="1"/>
        <end position="16"/>
    </location>
</feature>
<evidence type="ECO:0000256" key="2">
    <source>
        <dbReference type="SAM" id="MobiDB-lite"/>
    </source>
</evidence>
<feature type="compositionally biased region" description="Basic and acidic residues" evidence="2">
    <location>
        <begin position="179"/>
        <end position="192"/>
    </location>
</feature>
<dbReference type="Proteomes" id="UP000235145">
    <property type="component" value="Unassembled WGS sequence"/>
</dbReference>
<evidence type="ECO:0000313" key="3">
    <source>
        <dbReference type="EMBL" id="KAJ0221042.1"/>
    </source>
</evidence>
<feature type="compositionally biased region" description="Polar residues" evidence="2">
    <location>
        <begin position="167"/>
        <end position="178"/>
    </location>
</feature>
<feature type="region of interest" description="Disordered" evidence="2">
    <location>
        <begin position="116"/>
        <end position="203"/>
    </location>
</feature>
<gene>
    <name evidence="3" type="ORF">LSAT_V11C200090920</name>
</gene>
<feature type="compositionally biased region" description="Basic and acidic residues" evidence="2">
    <location>
        <begin position="141"/>
        <end position="150"/>
    </location>
</feature>
<reference evidence="3 4" key="1">
    <citation type="journal article" date="2017" name="Nat. Commun.">
        <title>Genome assembly with in vitro proximity ligation data and whole-genome triplication in lettuce.</title>
        <authorList>
            <person name="Reyes-Chin-Wo S."/>
            <person name="Wang Z."/>
            <person name="Yang X."/>
            <person name="Kozik A."/>
            <person name="Arikit S."/>
            <person name="Song C."/>
            <person name="Xia L."/>
            <person name="Froenicke L."/>
            <person name="Lavelle D.O."/>
            <person name="Truco M.J."/>
            <person name="Xia R."/>
            <person name="Zhu S."/>
            <person name="Xu C."/>
            <person name="Xu H."/>
            <person name="Xu X."/>
            <person name="Cox K."/>
            <person name="Korf I."/>
            <person name="Meyers B.C."/>
            <person name="Michelmore R.W."/>
        </authorList>
    </citation>
    <scope>NUCLEOTIDE SEQUENCE [LARGE SCALE GENOMIC DNA]</scope>
    <source>
        <strain evidence="4">cv. Salinas</strain>
        <tissue evidence="3">Seedlings</tissue>
    </source>
</reference>
<protein>
    <submittedName>
        <fullName evidence="3">Uncharacterized protein</fullName>
    </submittedName>
</protein>